<protein>
    <submittedName>
        <fullName evidence="3">Glycerophosphodiester phosphodiesterase family protein</fullName>
        <ecNumber evidence="3">3.1.4.-</ecNumber>
    </submittedName>
</protein>
<dbReference type="InterPro" id="IPR017946">
    <property type="entry name" value="PLC-like_Pdiesterase_TIM-brl"/>
</dbReference>
<comment type="caution">
    <text evidence="3">The sequence shown here is derived from an EMBL/GenBank/DDBJ whole genome shotgun (WGS) entry which is preliminary data.</text>
</comment>
<reference evidence="3 4" key="1">
    <citation type="submission" date="2024-09" db="EMBL/GenBank/DDBJ databases">
        <authorList>
            <person name="Sun Q."/>
            <person name="Mori K."/>
        </authorList>
    </citation>
    <scope>NUCLEOTIDE SEQUENCE [LARGE SCALE GENOMIC DNA]</scope>
    <source>
        <strain evidence="3 4">CCM 7468</strain>
    </source>
</reference>
<dbReference type="GO" id="GO:0016787">
    <property type="term" value="F:hydrolase activity"/>
    <property type="evidence" value="ECO:0007669"/>
    <property type="project" value="UniProtKB-KW"/>
</dbReference>
<dbReference type="PANTHER" id="PTHR46211">
    <property type="entry name" value="GLYCEROPHOSPHORYL DIESTER PHOSPHODIESTERASE"/>
    <property type="match status" value="1"/>
</dbReference>
<keyword evidence="3" id="KW-0378">Hydrolase</keyword>
<evidence type="ECO:0000259" key="2">
    <source>
        <dbReference type="PROSITE" id="PS51704"/>
    </source>
</evidence>
<keyword evidence="4" id="KW-1185">Reference proteome</keyword>
<dbReference type="Pfam" id="PF03009">
    <property type="entry name" value="GDPD"/>
    <property type="match status" value="1"/>
</dbReference>
<evidence type="ECO:0000313" key="3">
    <source>
        <dbReference type="EMBL" id="MFC0385955.1"/>
    </source>
</evidence>
<dbReference type="Gene3D" id="3.20.20.190">
    <property type="entry name" value="Phosphatidylinositol (PI) phosphodiesterase"/>
    <property type="match status" value="1"/>
</dbReference>
<evidence type="ECO:0000256" key="1">
    <source>
        <dbReference type="SAM" id="MobiDB-lite"/>
    </source>
</evidence>
<organism evidence="3 4">
    <name type="scientific">Muricoccus vinaceus</name>
    <dbReference type="NCBI Taxonomy" id="424704"/>
    <lineage>
        <taxon>Bacteria</taxon>
        <taxon>Pseudomonadati</taxon>
        <taxon>Pseudomonadota</taxon>
        <taxon>Alphaproteobacteria</taxon>
        <taxon>Acetobacterales</taxon>
        <taxon>Roseomonadaceae</taxon>
        <taxon>Muricoccus</taxon>
    </lineage>
</organism>
<dbReference type="Proteomes" id="UP001589789">
    <property type="component" value="Unassembled WGS sequence"/>
</dbReference>
<evidence type="ECO:0000313" key="4">
    <source>
        <dbReference type="Proteomes" id="UP001589789"/>
    </source>
</evidence>
<dbReference type="EC" id="3.1.4.-" evidence="3"/>
<sequence>MTKRIIGHRGARDLWPENGLTGFRKVLGLGVAGVEFDVHPTRDGNLAVIHDPTLDRTTDGKGPVAAHSMAELRGIRLTGSEEGIPSLDEVLDVLAPSGVELHIELKVDPEGVPYPGLEDHVVDHIRRRGLGGRTVLTSFWPDVLRRLRAAAPDSRLLASISGSSAEKLGCLDVVLDSLDELGTDYVAVHHLLLAQEMERLLQRVGSARLGAWVINEPGEIERWLEAPVTLITTDRPDRFAPPVQPPDPPPNGPV</sequence>
<feature type="domain" description="GP-PDE" evidence="2">
    <location>
        <begin position="3"/>
        <end position="243"/>
    </location>
</feature>
<feature type="compositionally biased region" description="Pro residues" evidence="1">
    <location>
        <begin position="242"/>
        <end position="254"/>
    </location>
</feature>
<accession>A0ABV6IQR7</accession>
<name>A0ABV6IQR7_9PROT</name>
<dbReference type="RefSeq" id="WP_377050096.1">
    <property type="nucleotide sequence ID" value="NZ_JBHLVZ010000019.1"/>
</dbReference>
<feature type="region of interest" description="Disordered" evidence="1">
    <location>
        <begin position="235"/>
        <end position="254"/>
    </location>
</feature>
<dbReference type="PANTHER" id="PTHR46211:SF14">
    <property type="entry name" value="GLYCEROPHOSPHODIESTER PHOSPHODIESTERASE"/>
    <property type="match status" value="1"/>
</dbReference>
<dbReference type="EMBL" id="JBHLVZ010000019">
    <property type="protein sequence ID" value="MFC0385955.1"/>
    <property type="molecule type" value="Genomic_DNA"/>
</dbReference>
<gene>
    <name evidence="3" type="ORF">ACFFIC_10395</name>
</gene>
<dbReference type="PROSITE" id="PS51704">
    <property type="entry name" value="GP_PDE"/>
    <property type="match status" value="1"/>
</dbReference>
<dbReference type="SUPFAM" id="SSF51695">
    <property type="entry name" value="PLC-like phosphodiesterases"/>
    <property type="match status" value="1"/>
</dbReference>
<dbReference type="InterPro" id="IPR030395">
    <property type="entry name" value="GP_PDE_dom"/>
</dbReference>
<dbReference type="CDD" id="cd08565">
    <property type="entry name" value="GDPD_pAtGDE_like"/>
    <property type="match status" value="1"/>
</dbReference>
<proteinExistence type="predicted"/>